<dbReference type="Gene3D" id="2.120.10.30">
    <property type="entry name" value="TolB, C-terminal domain"/>
    <property type="match status" value="1"/>
</dbReference>
<feature type="signal peptide" evidence="1">
    <location>
        <begin position="1"/>
        <end position="17"/>
    </location>
</feature>
<dbReference type="SUPFAM" id="SSF63825">
    <property type="entry name" value="YWTD domain"/>
    <property type="match status" value="1"/>
</dbReference>
<comment type="caution">
    <text evidence="2">The sequence shown here is derived from an EMBL/GenBank/DDBJ whole genome shotgun (WGS) entry which is preliminary data.</text>
</comment>
<evidence type="ECO:0000256" key="1">
    <source>
        <dbReference type="SAM" id="SignalP"/>
    </source>
</evidence>
<proteinExistence type="predicted"/>
<protein>
    <submittedName>
        <fullName evidence="2">Uncharacterized protein</fullName>
    </submittedName>
</protein>
<gene>
    <name evidence="2" type="ORF">IU449_15755</name>
</gene>
<evidence type="ECO:0000313" key="2">
    <source>
        <dbReference type="EMBL" id="MBF6355982.1"/>
    </source>
</evidence>
<dbReference type="Gene3D" id="2.40.10.500">
    <property type="match status" value="1"/>
</dbReference>
<feature type="chain" id="PRO_5045676283" evidence="1">
    <location>
        <begin position="18"/>
        <end position="282"/>
    </location>
</feature>
<sequence length="282" mass="27356">MVTMAASALLLFVTALAAMVGPGAGPAAAFGEKTLFVAESTAGTVVAVSLDGQVDPLVTGLISPFDVAVDGDTLYISEAGAARIVTAPISGGTATPLAVPGLVAPSYIAISGDTLFIVDAGTVYSVDKDGGTPEVLLADLGNVGGIAVYNGQVYVTINSLAGSVVSVPVTGGAPTTVVADLTNPLAIAADNGTLYITSAIGPIWSVPVTGGTPTELAEVNVGVGIAVDGDTLYVTEQLTGTVYSLPVTGGTLTEIATGLSSPAGIDVGVGGCSGSVCLGSAL</sequence>
<accession>A0ABS0DEE2</accession>
<dbReference type="InterPro" id="IPR011042">
    <property type="entry name" value="6-blade_b-propeller_TolB-like"/>
</dbReference>
<dbReference type="PANTHER" id="PTHR46513">
    <property type="entry name" value="VITELLOGENIN RECEPTOR-LIKE PROTEIN-RELATED-RELATED"/>
    <property type="match status" value="1"/>
</dbReference>
<dbReference type="RefSeq" id="WP_195002846.1">
    <property type="nucleotide sequence ID" value="NZ_JADLQN010000002.1"/>
</dbReference>
<dbReference type="PANTHER" id="PTHR46513:SF44">
    <property type="entry name" value="LDL RECEPTOR RELATED PROTEIN 4"/>
    <property type="match status" value="1"/>
</dbReference>
<evidence type="ECO:0000313" key="3">
    <source>
        <dbReference type="Proteomes" id="UP000707731"/>
    </source>
</evidence>
<name>A0ABS0DEE2_9NOCA</name>
<keyword evidence="1" id="KW-0732">Signal</keyword>
<keyword evidence="3" id="KW-1185">Reference proteome</keyword>
<reference evidence="2 3" key="1">
    <citation type="submission" date="2020-10" db="EMBL/GenBank/DDBJ databases">
        <title>Identification of Nocardia species via Next-generation sequencing and recognition of intraspecies genetic diversity.</title>
        <authorList>
            <person name="Li P."/>
            <person name="Li P."/>
            <person name="Lu B."/>
        </authorList>
    </citation>
    <scope>NUCLEOTIDE SEQUENCE [LARGE SCALE GENOMIC DNA]</scope>
    <source>
        <strain evidence="2 3">BJ06-0143</strain>
    </source>
</reference>
<dbReference type="EMBL" id="JADLQN010000002">
    <property type="protein sequence ID" value="MBF6355982.1"/>
    <property type="molecule type" value="Genomic_DNA"/>
</dbReference>
<dbReference type="Proteomes" id="UP000707731">
    <property type="component" value="Unassembled WGS sequence"/>
</dbReference>
<organism evidence="2 3">
    <name type="scientific">Nocardia higoensis</name>
    <dbReference type="NCBI Taxonomy" id="228599"/>
    <lineage>
        <taxon>Bacteria</taxon>
        <taxon>Bacillati</taxon>
        <taxon>Actinomycetota</taxon>
        <taxon>Actinomycetes</taxon>
        <taxon>Mycobacteriales</taxon>
        <taxon>Nocardiaceae</taxon>
        <taxon>Nocardia</taxon>
    </lineage>
</organism>
<dbReference type="InterPro" id="IPR050778">
    <property type="entry name" value="Cueball_EGF_LRP_Nidogen"/>
</dbReference>